<sequence>MAPISEVMKEDQQQMRDHYREIIEAEDEEAKKRWRNQGHSKMSPTLKWQEQFVWELARYAVAEELVVYPALESHMDHGKIKDMLAQFQDMSPSDTRYRPMLESIMDNLNRHFEEEQAEDLPSLESVLEPAESEAISKKFERTKVLMPTRVHPNAPTEPFFETAVAFLQAPIDRISDIMWRQFPED</sequence>
<dbReference type="EMBL" id="CP120628">
    <property type="protein sequence ID" value="WEW59087.1"/>
    <property type="molecule type" value="Genomic_DNA"/>
</dbReference>
<evidence type="ECO:0000313" key="3">
    <source>
        <dbReference type="Proteomes" id="UP001219355"/>
    </source>
</evidence>
<evidence type="ECO:0000259" key="1">
    <source>
        <dbReference type="Pfam" id="PF01814"/>
    </source>
</evidence>
<feature type="domain" description="Hemerythrin-like" evidence="1">
    <location>
        <begin position="5"/>
        <end position="121"/>
    </location>
</feature>
<dbReference type="PANTHER" id="PTHR35585">
    <property type="entry name" value="HHE DOMAIN PROTEIN (AFU_ORTHOLOGUE AFUA_4G00730)"/>
    <property type="match status" value="1"/>
</dbReference>
<dbReference type="Pfam" id="PF01814">
    <property type="entry name" value="Hemerythrin"/>
    <property type="match status" value="1"/>
</dbReference>
<organism evidence="2 3">
    <name type="scientific">Emydomyces testavorans</name>
    <dbReference type="NCBI Taxonomy" id="2070801"/>
    <lineage>
        <taxon>Eukaryota</taxon>
        <taxon>Fungi</taxon>
        <taxon>Dikarya</taxon>
        <taxon>Ascomycota</taxon>
        <taxon>Pezizomycotina</taxon>
        <taxon>Eurotiomycetes</taxon>
        <taxon>Eurotiomycetidae</taxon>
        <taxon>Onygenales</taxon>
        <taxon>Nannizziopsiaceae</taxon>
        <taxon>Emydomyces</taxon>
    </lineage>
</organism>
<name>A0AAF0DI97_9EURO</name>
<reference evidence="2" key="1">
    <citation type="submission" date="2023-03" db="EMBL/GenBank/DDBJ databases">
        <title>Emydomyces testavorans Genome Sequence.</title>
        <authorList>
            <person name="Hoyer L."/>
        </authorList>
    </citation>
    <scope>NUCLEOTIDE SEQUENCE</scope>
    <source>
        <strain evidence="2">16-2883</strain>
    </source>
</reference>
<accession>A0AAF0DI97</accession>
<protein>
    <recommendedName>
        <fullName evidence="1">Hemerythrin-like domain-containing protein</fullName>
    </recommendedName>
</protein>
<keyword evidence="3" id="KW-1185">Reference proteome</keyword>
<dbReference type="InterPro" id="IPR012312">
    <property type="entry name" value="Hemerythrin-like"/>
</dbReference>
<dbReference type="Proteomes" id="UP001219355">
    <property type="component" value="Chromosome 2"/>
</dbReference>
<proteinExistence type="predicted"/>
<evidence type="ECO:0000313" key="2">
    <source>
        <dbReference type="EMBL" id="WEW59087.1"/>
    </source>
</evidence>
<gene>
    <name evidence="2" type="ORF">PRK78_004556</name>
</gene>
<dbReference type="PANTHER" id="PTHR35585:SF1">
    <property type="entry name" value="HHE DOMAIN PROTEIN (AFU_ORTHOLOGUE AFUA_4G00730)"/>
    <property type="match status" value="1"/>
</dbReference>
<dbReference type="AlphaFoldDB" id="A0AAF0DI97"/>